<keyword evidence="4" id="KW-1185">Reference proteome</keyword>
<evidence type="ECO:0000313" key="3">
    <source>
        <dbReference type="EMBL" id="KAL3816589.1"/>
    </source>
</evidence>
<feature type="region of interest" description="Disordered" evidence="1">
    <location>
        <begin position="1"/>
        <end position="23"/>
    </location>
</feature>
<feature type="domain" description="GCK" evidence="2">
    <location>
        <begin position="23"/>
        <end position="106"/>
    </location>
</feature>
<dbReference type="SMART" id="SM01227">
    <property type="entry name" value="GCK"/>
    <property type="match status" value="1"/>
</dbReference>
<name>A0ABD3RWJ7_9STRA</name>
<evidence type="ECO:0000313" key="4">
    <source>
        <dbReference type="Proteomes" id="UP001530377"/>
    </source>
</evidence>
<dbReference type="Gene3D" id="1.10.287.2900">
    <property type="match status" value="1"/>
</dbReference>
<reference evidence="3 4" key="1">
    <citation type="submission" date="2024-10" db="EMBL/GenBank/DDBJ databases">
        <title>Updated reference genomes for cyclostephanoid diatoms.</title>
        <authorList>
            <person name="Roberts W.R."/>
            <person name="Alverson A.J."/>
        </authorList>
    </citation>
    <scope>NUCLEOTIDE SEQUENCE [LARGE SCALE GENOMIC DNA]</scope>
    <source>
        <strain evidence="3 4">AJA228-03</strain>
    </source>
</reference>
<comment type="caution">
    <text evidence="3">The sequence shown here is derived from an EMBL/GenBank/DDBJ whole genome shotgun (WGS) entry which is preliminary data.</text>
</comment>
<dbReference type="Proteomes" id="UP001530377">
    <property type="component" value="Unassembled WGS sequence"/>
</dbReference>
<organism evidence="3 4">
    <name type="scientific">Cyclostephanos tholiformis</name>
    <dbReference type="NCBI Taxonomy" id="382380"/>
    <lineage>
        <taxon>Eukaryota</taxon>
        <taxon>Sar</taxon>
        <taxon>Stramenopiles</taxon>
        <taxon>Ochrophyta</taxon>
        <taxon>Bacillariophyta</taxon>
        <taxon>Coscinodiscophyceae</taxon>
        <taxon>Thalassiosirophycidae</taxon>
        <taxon>Stephanodiscales</taxon>
        <taxon>Stephanodiscaceae</taxon>
        <taxon>Cyclostephanos</taxon>
    </lineage>
</organism>
<gene>
    <name evidence="3" type="ORF">ACHAXA_001492</name>
</gene>
<protein>
    <recommendedName>
        <fullName evidence="2">GCK domain-containing protein</fullName>
    </recommendedName>
</protein>
<dbReference type="EMBL" id="JALLPB020000141">
    <property type="protein sequence ID" value="KAL3816589.1"/>
    <property type="molecule type" value="Genomic_DNA"/>
</dbReference>
<dbReference type="InterPro" id="IPR012891">
    <property type="entry name" value="GCK_dom"/>
</dbReference>
<dbReference type="AlphaFoldDB" id="A0ABD3RWJ7"/>
<accession>A0ABD3RWJ7</accession>
<evidence type="ECO:0000259" key="2">
    <source>
        <dbReference type="SMART" id="SM01227"/>
    </source>
</evidence>
<feature type="compositionally biased region" description="Polar residues" evidence="1">
    <location>
        <begin position="1"/>
        <end position="18"/>
    </location>
</feature>
<evidence type="ECO:0000256" key="1">
    <source>
        <dbReference type="SAM" id="MobiDB-lite"/>
    </source>
</evidence>
<proteinExistence type="predicted"/>
<sequence length="230" mass="24996">MTARGLSTNSNNHSSISDGSDGEDCPMCKKFSQGPCGEIFKRWLACTDVYSGRDSSGEPLHLARCSDYAVELAGCLEQYADFYSAYDENHNGQDRGLNSTEADVDLKGAWEEFVCEMEDGIISGRYSVLPFPEQLDPKIKVRIATLTGAAFFVPENGGKPIIAAYLLDDKSNVVAAGSREDMHVGDLGCVLTFKVSNDMKRATARAIYDTGHVGVQIFSRTVLVPVSDND</sequence>